<feature type="compositionally biased region" description="Basic residues" evidence="13">
    <location>
        <begin position="494"/>
        <end position="517"/>
    </location>
</feature>
<feature type="compositionally biased region" description="Acidic residues" evidence="13">
    <location>
        <begin position="674"/>
        <end position="688"/>
    </location>
</feature>
<proteinExistence type="inferred from homology"/>
<evidence type="ECO:0000256" key="9">
    <source>
        <dbReference type="ARBA" id="ARBA00022989"/>
    </source>
</evidence>
<feature type="signal peptide" evidence="14">
    <location>
        <begin position="1"/>
        <end position="21"/>
    </location>
</feature>
<comment type="subcellular location">
    <subcellularLocation>
        <location evidence="1">Vacuole membrane</location>
        <topology evidence="1">Single-pass type II membrane protein</topology>
    </subcellularLocation>
</comment>
<comment type="similarity">
    <text evidence="2">Belongs to the endopolyphosphatase PPN1 family.</text>
</comment>
<dbReference type="STRING" id="694573.A0A194V1L8"/>
<dbReference type="GO" id="GO:0005774">
    <property type="term" value="C:vacuolar membrane"/>
    <property type="evidence" value="ECO:0007669"/>
    <property type="project" value="UniProtKB-SubCell"/>
</dbReference>
<accession>A0A194V1L8</accession>
<gene>
    <name evidence="16" type="ORF">VP1G_05141</name>
</gene>
<evidence type="ECO:0000256" key="12">
    <source>
        <dbReference type="PIRNR" id="PIRNR027093"/>
    </source>
</evidence>
<evidence type="ECO:0000256" key="3">
    <source>
        <dbReference type="ARBA" id="ARBA00012459"/>
    </source>
</evidence>
<keyword evidence="6" id="KW-0812">Transmembrane</keyword>
<keyword evidence="14" id="KW-0732">Signal</keyword>
<evidence type="ECO:0000256" key="7">
    <source>
        <dbReference type="ARBA" id="ARBA00022801"/>
    </source>
</evidence>
<evidence type="ECO:0000256" key="11">
    <source>
        <dbReference type="ARBA" id="ARBA00023180"/>
    </source>
</evidence>
<feature type="compositionally biased region" description="Pro residues" evidence="13">
    <location>
        <begin position="531"/>
        <end position="545"/>
    </location>
</feature>
<evidence type="ECO:0000256" key="4">
    <source>
        <dbReference type="ARBA" id="ARBA00014458"/>
    </source>
</evidence>
<dbReference type="CDD" id="cd00842">
    <property type="entry name" value="MPP_ASMase"/>
    <property type="match status" value="1"/>
</dbReference>
<feature type="region of interest" description="Disordered" evidence="13">
    <location>
        <begin position="382"/>
        <end position="403"/>
    </location>
</feature>
<dbReference type="InterPro" id="IPR041805">
    <property type="entry name" value="ASMase/PPN1_MPP"/>
</dbReference>
<evidence type="ECO:0000256" key="13">
    <source>
        <dbReference type="SAM" id="MobiDB-lite"/>
    </source>
</evidence>
<dbReference type="GO" id="GO:0000298">
    <property type="term" value="F:endopolyphosphatase activity"/>
    <property type="evidence" value="ECO:0007669"/>
    <property type="project" value="UniProtKB-EC"/>
</dbReference>
<keyword evidence="11" id="KW-0325">Glycoprotein</keyword>
<evidence type="ECO:0000256" key="6">
    <source>
        <dbReference type="ARBA" id="ARBA00022692"/>
    </source>
</evidence>
<evidence type="ECO:0000256" key="10">
    <source>
        <dbReference type="ARBA" id="ARBA00023136"/>
    </source>
</evidence>
<keyword evidence="17" id="KW-1185">Reference proteome</keyword>
<reference evidence="17" key="1">
    <citation type="submission" date="2014-12" db="EMBL/GenBank/DDBJ databases">
        <title>Genome Sequence of Valsa Canker Pathogens Uncovers a Specific Adaption of Colonization on Woody Bark.</title>
        <authorList>
            <person name="Yin Z."/>
            <person name="Liu H."/>
            <person name="Gao X."/>
            <person name="Li Z."/>
            <person name="Song N."/>
            <person name="Ke X."/>
            <person name="Dai Q."/>
            <person name="Wu Y."/>
            <person name="Sun Y."/>
            <person name="Xu J.-R."/>
            <person name="Kang Z.K."/>
            <person name="Wang L."/>
            <person name="Huang L."/>
        </authorList>
    </citation>
    <scope>NUCLEOTIDE SEQUENCE [LARGE SCALE GENOMIC DNA]</scope>
    <source>
        <strain evidence="17">SXYL134</strain>
    </source>
</reference>
<dbReference type="OrthoDB" id="348678at2759"/>
<keyword evidence="9" id="KW-1133">Transmembrane helix</keyword>
<evidence type="ECO:0000256" key="2">
    <source>
        <dbReference type="ARBA" id="ARBA00010399"/>
    </source>
</evidence>
<evidence type="ECO:0000256" key="14">
    <source>
        <dbReference type="SAM" id="SignalP"/>
    </source>
</evidence>
<comment type="catalytic activity">
    <reaction evidence="12">
        <text>[phosphate](n+1) + n H2O = (n+1) phosphate + n H(+)</text>
        <dbReference type="Rhea" id="RHEA:22452"/>
        <dbReference type="Rhea" id="RHEA-COMP:14280"/>
        <dbReference type="ChEBI" id="CHEBI:15377"/>
        <dbReference type="ChEBI" id="CHEBI:15378"/>
        <dbReference type="ChEBI" id="CHEBI:16838"/>
        <dbReference type="ChEBI" id="CHEBI:43474"/>
        <dbReference type="EC" id="3.6.1.10"/>
    </reaction>
</comment>
<evidence type="ECO:0000313" key="17">
    <source>
        <dbReference type="Proteomes" id="UP000078576"/>
    </source>
</evidence>
<dbReference type="PANTHER" id="PTHR10340">
    <property type="entry name" value="SPHINGOMYELIN PHOSPHODIESTERASE"/>
    <property type="match status" value="1"/>
</dbReference>
<evidence type="ECO:0000256" key="8">
    <source>
        <dbReference type="ARBA" id="ARBA00022968"/>
    </source>
</evidence>
<keyword evidence="10 12" id="KW-0472">Membrane</keyword>
<dbReference type="Gene3D" id="3.60.21.10">
    <property type="match status" value="1"/>
</dbReference>
<feature type="region of interest" description="Disordered" evidence="13">
    <location>
        <begin position="662"/>
        <end position="723"/>
    </location>
</feature>
<feature type="chain" id="PRO_5008266096" description="Endopolyphosphatase" evidence="14">
    <location>
        <begin position="22"/>
        <end position="746"/>
    </location>
</feature>
<dbReference type="PIRSF" id="PIRSF027093">
    <property type="entry name" value="EndopolyPtase_N1"/>
    <property type="match status" value="1"/>
</dbReference>
<evidence type="ECO:0000256" key="1">
    <source>
        <dbReference type="ARBA" id="ARBA00004576"/>
    </source>
</evidence>
<feature type="domain" description="Calcineurin-like phosphoesterase" evidence="15">
    <location>
        <begin position="55"/>
        <end position="314"/>
    </location>
</feature>
<dbReference type="FunFam" id="3.60.21.10:FF:000082">
    <property type="entry name" value="Endopolyphosphatase"/>
    <property type="match status" value="1"/>
</dbReference>
<dbReference type="GO" id="GO:0006798">
    <property type="term" value="P:polyphosphate catabolic process"/>
    <property type="evidence" value="ECO:0007669"/>
    <property type="project" value="TreeGrafter"/>
</dbReference>
<dbReference type="Proteomes" id="UP000078576">
    <property type="component" value="Unassembled WGS sequence"/>
</dbReference>
<comment type="function">
    <text evidence="12">Catalyzes the hydrolysis of inorganic polyphosphate (polyP) chains of many hundreds of phosphate residues into shorter lengths.</text>
</comment>
<feature type="compositionally biased region" description="Basic residues" evidence="13">
    <location>
        <begin position="586"/>
        <end position="597"/>
    </location>
</feature>
<evidence type="ECO:0000256" key="5">
    <source>
        <dbReference type="ARBA" id="ARBA00022554"/>
    </source>
</evidence>
<organism evidence="16 17">
    <name type="scientific">Cytospora mali</name>
    <name type="common">Apple Valsa canker fungus</name>
    <name type="synonym">Valsa mali</name>
    <dbReference type="NCBI Taxonomy" id="578113"/>
    <lineage>
        <taxon>Eukaryota</taxon>
        <taxon>Fungi</taxon>
        <taxon>Dikarya</taxon>
        <taxon>Ascomycota</taxon>
        <taxon>Pezizomycotina</taxon>
        <taxon>Sordariomycetes</taxon>
        <taxon>Sordariomycetidae</taxon>
        <taxon>Diaporthales</taxon>
        <taxon>Cytosporaceae</taxon>
        <taxon>Cytospora</taxon>
    </lineage>
</organism>
<feature type="region of interest" description="Disordered" evidence="13">
    <location>
        <begin position="566"/>
        <end position="597"/>
    </location>
</feature>
<keyword evidence="5 12" id="KW-0926">Vacuole</keyword>
<dbReference type="InterPro" id="IPR004843">
    <property type="entry name" value="Calcineurin-like_PHP"/>
</dbReference>
<dbReference type="PANTHER" id="PTHR10340:SF55">
    <property type="entry name" value="ENDOPOLYPHOSPHATASE"/>
    <property type="match status" value="1"/>
</dbReference>
<dbReference type="AlphaFoldDB" id="A0A194V1L8"/>
<keyword evidence="8" id="KW-0735">Signal-anchor</keyword>
<dbReference type="InterPro" id="IPR012358">
    <property type="entry name" value="EndopolyPtase_N1"/>
</dbReference>
<sequence>MAGSIFLLAAALSQLCHGVMCAPAPEQQPLQLHDTAPSPVPVNPEKIEARKLHGRFLHISDFHPDEFYKVHASTSADRACHRGKGPAGTYGAETSDCDSPISLVNATFDWIISSGLRDDIDFVIWTGDNARHDSDENIPRSAAQVIGTNRLLADKFAETFSDATGMRVPVVPTFGNNDILPHNVLMPGPNKWLAHYADIWRKFIPEEQHHSFEFGGWFYVEVIPNQLAVFSLNTLYFFDRNAAVDDCTKPSEPGFKHMEWLRVQLQYMRERGMKAIMMGHVPPARTDSKVLWDESCWQKYTLWLQQYRDVVISGLYGHMNIDHFMLLDTKEIDITSVGATSEEGATVREHLDDELSIQSATDYLEELRDGWAKLPKPELYSDDEATSGKGKKKKGKGKKDKNKKLGGTWAERYHLAFVSPSVVPNYFPTLRVFDYNITGLENAVTWADYTDLTKQLPMIDGSEVDVEAAMTPEVELRDLSDDELPDVEAEKKSNHNKKDKHKKKGKKDKKKKKKGKGKKPEKGKDPNLVVPNPPAKSAPPGPAYSPQPLTLTGYTQYFANLTHINNDMTGQSDDLETERWREGKHGDKKPKSKPRPHKFKFEVEYTTYGDKLYNLTDLTVRSFVDLAYRMGQTAKGKSDELALPSGDTAIDLDDTEAGDLELEELDPQDIHVLDDEDDIDESDEDGSVEAEKKKKKNKNGKNGKKGKKDKKKKKKKTRKSNKTWLHFLKHAFVSTVDDDDLKGESS</sequence>
<evidence type="ECO:0000259" key="15">
    <source>
        <dbReference type="Pfam" id="PF00149"/>
    </source>
</evidence>
<dbReference type="Pfam" id="PF00149">
    <property type="entry name" value="Metallophos"/>
    <property type="match status" value="1"/>
</dbReference>
<dbReference type="SUPFAM" id="SSF56300">
    <property type="entry name" value="Metallo-dependent phosphatases"/>
    <property type="match status" value="1"/>
</dbReference>
<feature type="compositionally biased region" description="Basic residues" evidence="13">
    <location>
        <begin position="693"/>
        <end position="721"/>
    </location>
</feature>
<dbReference type="EC" id="3.6.1.10" evidence="3 12"/>
<dbReference type="GO" id="GO:0004309">
    <property type="term" value="F:exopolyphosphatase activity"/>
    <property type="evidence" value="ECO:0007669"/>
    <property type="project" value="TreeGrafter"/>
</dbReference>
<feature type="compositionally biased region" description="Basic residues" evidence="13">
    <location>
        <begin position="389"/>
        <end position="403"/>
    </location>
</feature>
<evidence type="ECO:0000313" key="16">
    <source>
        <dbReference type="EMBL" id="KUI57845.1"/>
    </source>
</evidence>
<dbReference type="EMBL" id="KN714705">
    <property type="protein sequence ID" value="KUI57845.1"/>
    <property type="molecule type" value="Genomic_DNA"/>
</dbReference>
<protein>
    <recommendedName>
        <fullName evidence="4 12">Endopolyphosphatase</fullName>
        <ecNumber evidence="3 12">3.6.1.10</ecNumber>
    </recommendedName>
</protein>
<dbReference type="GO" id="GO:0000324">
    <property type="term" value="C:fungal-type vacuole"/>
    <property type="evidence" value="ECO:0007669"/>
    <property type="project" value="TreeGrafter"/>
</dbReference>
<name>A0A194V1L8_CYTMA</name>
<feature type="region of interest" description="Disordered" evidence="13">
    <location>
        <begin position="475"/>
        <end position="548"/>
    </location>
</feature>
<dbReference type="InterPro" id="IPR029052">
    <property type="entry name" value="Metallo-depent_PP-like"/>
</dbReference>
<dbReference type="GO" id="GO:0008081">
    <property type="term" value="F:phosphoric diester hydrolase activity"/>
    <property type="evidence" value="ECO:0007669"/>
    <property type="project" value="TreeGrafter"/>
</dbReference>
<keyword evidence="7 12" id="KW-0378">Hydrolase</keyword>